<reference evidence="4" key="1">
    <citation type="journal article" date="2020" name="Cell">
        <title>Large-Scale Comparative Analyses of Tick Genomes Elucidate Their Genetic Diversity and Vector Capacities.</title>
        <authorList>
            <consortium name="Tick Genome and Microbiome Consortium (TIGMIC)"/>
            <person name="Jia N."/>
            <person name="Wang J."/>
            <person name="Shi W."/>
            <person name="Du L."/>
            <person name="Sun Y."/>
            <person name="Zhan W."/>
            <person name="Jiang J.F."/>
            <person name="Wang Q."/>
            <person name="Zhang B."/>
            <person name="Ji P."/>
            <person name="Bell-Sakyi L."/>
            <person name="Cui X.M."/>
            <person name="Yuan T.T."/>
            <person name="Jiang B.G."/>
            <person name="Yang W.F."/>
            <person name="Lam T.T."/>
            <person name="Chang Q.C."/>
            <person name="Ding S.J."/>
            <person name="Wang X.J."/>
            <person name="Zhu J.G."/>
            <person name="Ruan X.D."/>
            <person name="Zhao L."/>
            <person name="Wei J.T."/>
            <person name="Ye R.Z."/>
            <person name="Que T.C."/>
            <person name="Du C.H."/>
            <person name="Zhou Y.H."/>
            <person name="Cheng J.X."/>
            <person name="Dai P.F."/>
            <person name="Guo W.B."/>
            <person name="Han X.H."/>
            <person name="Huang E.J."/>
            <person name="Li L.F."/>
            <person name="Wei W."/>
            <person name="Gao Y.C."/>
            <person name="Liu J.Z."/>
            <person name="Shao H.Z."/>
            <person name="Wang X."/>
            <person name="Wang C.C."/>
            <person name="Yang T.C."/>
            <person name="Huo Q.B."/>
            <person name="Li W."/>
            <person name="Chen H.Y."/>
            <person name="Chen S.E."/>
            <person name="Zhou L.G."/>
            <person name="Ni X.B."/>
            <person name="Tian J.H."/>
            <person name="Sheng Y."/>
            <person name="Liu T."/>
            <person name="Pan Y.S."/>
            <person name="Xia L.Y."/>
            <person name="Li J."/>
            <person name="Zhao F."/>
            <person name="Cao W.C."/>
        </authorList>
    </citation>
    <scope>NUCLEOTIDE SEQUENCE</scope>
    <source>
        <strain evidence="4">Rmic-2018</strain>
    </source>
</reference>
<keyword evidence="2" id="KW-1133">Transmembrane helix</keyword>
<feature type="transmembrane region" description="Helical" evidence="2">
    <location>
        <begin position="144"/>
        <end position="165"/>
    </location>
</feature>
<dbReference type="VEuPathDB" id="VectorBase:LOC119178757"/>
<sequence length="229" mass="25718">MRTAQRNVEAVEQIDVAVTQRHVPTATHNDEPATSTFSQAKRCTPEGRAQMQLDHQQFVSKVEKLREQCQPLPDKELVEAYIKAYYLMERNLRDWIVEHSKAPRSICIGARCFDLGERSAISLTTQLLAAGTWKMRSRRTSMSMLVNAVCVDVISASVSMVTSYLNNSSQTSHLLGDDNDRHCVFIILHTQHISLTHVKNSLCLTSIGSRDSKGCDSHESTAVVHKHSR</sequence>
<reference evidence="4" key="2">
    <citation type="submission" date="2021-09" db="EMBL/GenBank/DDBJ databases">
        <authorList>
            <person name="Jia N."/>
            <person name="Wang J."/>
            <person name="Shi W."/>
            <person name="Du L."/>
            <person name="Sun Y."/>
            <person name="Zhan W."/>
            <person name="Jiang J."/>
            <person name="Wang Q."/>
            <person name="Zhang B."/>
            <person name="Ji P."/>
            <person name="Sakyi L.B."/>
            <person name="Cui X."/>
            <person name="Yuan T."/>
            <person name="Jiang B."/>
            <person name="Yang W."/>
            <person name="Lam T.T.-Y."/>
            <person name="Chang Q."/>
            <person name="Ding S."/>
            <person name="Wang X."/>
            <person name="Zhu J."/>
            <person name="Ruan X."/>
            <person name="Zhao L."/>
            <person name="Wei J."/>
            <person name="Que T."/>
            <person name="Du C."/>
            <person name="Cheng J."/>
            <person name="Dai P."/>
            <person name="Han X."/>
            <person name="Huang E."/>
            <person name="Gao Y."/>
            <person name="Liu J."/>
            <person name="Shao H."/>
            <person name="Ye R."/>
            <person name="Li L."/>
            <person name="Wei W."/>
            <person name="Wang X."/>
            <person name="Wang C."/>
            <person name="Huo Q."/>
            <person name="Li W."/>
            <person name="Guo W."/>
            <person name="Chen H."/>
            <person name="Chen S."/>
            <person name="Zhou L."/>
            <person name="Zhou L."/>
            <person name="Ni X."/>
            <person name="Tian J."/>
            <person name="Zhou Y."/>
            <person name="Sheng Y."/>
            <person name="Liu T."/>
            <person name="Pan Y."/>
            <person name="Xia L."/>
            <person name="Li J."/>
            <person name="Zhao F."/>
            <person name="Cao W."/>
        </authorList>
    </citation>
    <scope>NUCLEOTIDE SEQUENCE</scope>
    <source>
        <strain evidence="4">Rmic-2018</strain>
        <tissue evidence="4">Larvae</tissue>
    </source>
</reference>
<feature type="domain" description="Syndetin C-terminal" evidence="3">
    <location>
        <begin position="36"/>
        <end position="100"/>
    </location>
</feature>
<dbReference type="AlphaFoldDB" id="A0A9J6D6U9"/>
<evidence type="ECO:0000259" key="3">
    <source>
        <dbReference type="Pfam" id="PF10474"/>
    </source>
</evidence>
<dbReference type="InterPro" id="IPR019514">
    <property type="entry name" value="Syndetin_C"/>
</dbReference>
<evidence type="ECO:0000256" key="1">
    <source>
        <dbReference type="SAM" id="MobiDB-lite"/>
    </source>
</evidence>
<dbReference type="Pfam" id="PF10474">
    <property type="entry name" value="Syndetin_C"/>
    <property type="match status" value="1"/>
</dbReference>
<dbReference type="PANTHER" id="PTHR13258:SF0">
    <property type="entry name" value="SYNDETIN"/>
    <property type="match status" value="1"/>
</dbReference>
<name>A0A9J6D6U9_RHIMP</name>
<dbReference type="GO" id="GO:0005829">
    <property type="term" value="C:cytosol"/>
    <property type="evidence" value="ECO:0007669"/>
    <property type="project" value="GOC"/>
</dbReference>
<dbReference type="GO" id="GO:1990745">
    <property type="term" value="C:EARP complex"/>
    <property type="evidence" value="ECO:0007669"/>
    <property type="project" value="InterPro"/>
</dbReference>
<evidence type="ECO:0000256" key="2">
    <source>
        <dbReference type="SAM" id="Phobius"/>
    </source>
</evidence>
<dbReference type="Proteomes" id="UP000821866">
    <property type="component" value="Chromosome 9"/>
</dbReference>
<feature type="compositionally biased region" description="Basic and acidic residues" evidence="1">
    <location>
        <begin position="210"/>
        <end position="219"/>
    </location>
</feature>
<dbReference type="GO" id="GO:0000149">
    <property type="term" value="F:SNARE binding"/>
    <property type="evidence" value="ECO:0007669"/>
    <property type="project" value="TreeGrafter"/>
</dbReference>
<dbReference type="GO" id="GO:0042147">
    <property type="term" value="P:retrograde transport, endosome to Golgi"/>
    <property type="evidence" value="ECO:0007669"/>
    <property type="project" value="InterPro"/>
</dbReference>
<evidence type="ECO:0000313" key="4">
    <source>
        <dbReference type="EMBL" id="KAH8009811.1"/>
    </source>
</evidence>
<organism evidence="4 5">
    <name type="scientific">Rhipicephalus microplus</name>
    <name type="common">Cattle tick</name>
    <name type="synonym">Boophilus microplus</name>
    <dbReference type="NCBI Taxonomy" id="6941"/>
    <lineage>
        <taxon>Eukaryota</taxon>
        <taxon>Metazoa</taxon>
        <taxon>Ecdysozoa</taxon>
        <taxon>Arthropoda</taxon>
        <taxon>Chelicerata</taxon>
        <taxon>Arachnida</taxon>
        <taxon>Acari</taxon>
        <taxon>Parasitiformes</taxon>
        <taxon>Ixodida</taxon>
        <taxon>Ixodoidea</taxon>
        <taxon>Ixodidae</taxon>
        <taxon>Rhipicephalinae</taxon>
        <taxon>Rhipicephalus</taxon>
        <taxon>Boophilus</taxon>
    </lineage>
</organism>
<dbReference type="EMBL" id="JABSTU010000011">
    <property type="protein sequence ID" value="KAH8009811.1"/>
    <property type="molecule type" value="Genomic_DNA"/>
</dbReference>
<comment type="caution">
    <text evidence="4">The sequence shown here is derived from an EMBL/GenBank/DDBJ whole genome shotgun (WGS) entry which is preliminary data.</text>
</comment>
<feature type="region of interest" description="Disordered" evidence="1">
    <location>
        <begin position="210"/>
        <end position="229"/>
    </location>
</feature>
<dbReference type="VEuPathDB" id="VectorBase:LOC119164622"/>
<protein>
    <recommendedName>
        <fullName evidence="3">Syndetin C-terminal domain-containing protein</fullName>
    </recommendedName>
</protein>
<keyword evidence="2" id="KW-0812">Transmembrane</keyword>
<proteinExistence type="predicted"/>
<accession>A0A9J6D6U9</accession>
<evidence type="ECO:0000313" key="5">
    <source>
        <dbReference type="Proteomes" id="UP000821866"/>
    </source>
</evidence>
<dbReference type="PANTHER" id="PTHR13258">
    <property type="entry name" value="SYNDETIN"/>
    <property type="match status" value="1"/>
</dbReference>
<dbReference type="InterPro" id="IPR040047">
    <property type="entry name" value="VPS50"/>
</dbReference>
<keyword evidence="2" id="KW-0472">Membrane</keyword>
<gene>
    <name evidence="4" type="ORF">HPB51_019880</name>
</gene>
<dbReference type="GO" id="GO:0032456">
    <property type="term" value="P:endocytic recycling"/>
    <property type="evidence" value="ECO:0007669"/>
    <property type="project" value="InterPro"/>
</dbReference>
<keyword evidence="5" id="KW-1185">Reference proteome</keyword>